<organism evidence="7 8">
    <name type="scientific">Aromia moschata</name>
    <dbReference type="NCBI Taxonomy" id="1265417"/>
    <lineage>
        <taxon>Eukaryota</taxon>
        <taxon>Metazoa</taxon>
        <taxon>Ecdysozoa</taxon>
        <taxon>Arthropoda</taxon>
        <taxon>Hexapoda</taxon>
        <taxon>Insecta</taxon>
        <taxon>Pterygota</taxon>
        <taxon>Neoptera</taxon>
        <taxon>Endopterygota</taxon>
        <taxon>Coleoptera</taxon>
        <taxon>Polyphaga</taxon>
        <taxon>Cucujiformia</taxon>
        <taxon>Chrysomeloidea</taxon>
        <taxon>Cerambycidae</taxon>
        <taxon>Cerambycinae</taxon>
        <taxon>Callichromatini</taxon>
        <taxon>Aromia</taxon>
    </lineage>
</organism>
<evidence type="ECO:0000256" key="2">
    <source>
        <dbReference type="ARBA" id="ARBA00007590"/>
    </source>
</evidence>
<evidence type="ECO:0000256" key="3">
    <source>
        <dbReference type="ARBA" id="ARBA00022692"/>
    </source>
</evidence>
<comment type="subcellular location">
    <subcellularLocation>
        <location evidence="1">Membrane</location>
    </subcellularLocation>
</comment>
<proteinExistence type="inferred from homology"/>
<evidence type="ECO:0000256" key="4">
    <source>
        <dbReference type="ARBA" id="ARBA00022989"/>
    </source>
</evidence>
<evidence type="ECO:0000256" key="5">
    <source>
        <dbReference type="ARBA" id="ARBA00023136"/>
    </source>
</evidence>
<evidence type="ECO:0000313" key="8">
    <source>
        <dbReference type="Proteomes" id="UP001162162"/>
    </source>
</evidence>
<dbReference type="Gene3D" id="1.10.10.1740">
    <property type="entry name" value="Transmembrane protein 14-like"/>
    <property type="match status" value="1"/>
</dbReference>
<dbReference type="PANTHER" id="PTHR12668">
    <property type="entry name" value="TRANSMEMBRANE PROTEIN 14, 15"/>
    <property type="match status" value="1"/>
</dbReference>
<feature type="transmembrane region" description="Helical" evidence="6">
    <location>
        <begin position="55"/>
        <end position="74"/>
    </location>
</feature>
<feature type="transmembrane region" description="Helical" evidence="6">
    <location>
        <begin position="6"/>
        <end position="23"/>
    </location>
</feature>
<dbReference type="GO" id="GO:0070453">
    <property type="term" value="P:regulation of heme biosynthetic process"/>
    <property type="evidence" value="ECO:0007669"/>
    <property type="project" value="TreeGrafter"/>
</dbReference>
<sequence>MSTDIPGYLFAGAVAVGGILGYYKKRSVPSLAAGLLFGAALGYGAYEASGDPEKYGVQLAASSVLAAVMGFRFYKSKKVMPAGAVCLLSLAMLLRIAGRATVLGAEPPGVGVTPSLGRFPVQDGHLVLRGFPHLQLRFKSYTRSM</sequence>
<accession>A0AAV8YYG7</accession>
<feature type="transmembrane region" description="Helical" evidence="6">
    <location>
        <begin position="30"/>
        <end position="49"/>
    </location>
</feature>
<dbReference type="PANTHER" id="PTHR12668:SF43">
    <property type="entry name" value="TRANSMEMBRANE PROTEIN 14 HOMOLOG"/>
    <property type="match status" value="1"/>
</dbReference>
<gene>
    <name evidence="7" type="ORF">NQ318_005358</name>
</gene>
<dbReference type="AlphaFoldDB" id="A0AAV8YYG7"/>
<reference evidence="7" key="1">
    <citation type="journal article" date="2023" name="Insect Mol. Biol.">
        <title>Genome sequencing provides insights into the evolution of gene families encoding plant cell wall-degrading enzymes in longhorned beetles.</title>
        <authorList>
            <person name="Shin N.R."/>
            <person name="Okamura Y."/>
            <person name="Kirsch R."/>
            <person name="Pauchet Y."/>
        </authorList>
    </citation>
    <scope>NUCLEOTIDE SEQUENCE</scope>
    <source>
        <strain evidence="7">AMC_N1</strain>
    </source>
</reference>
<keyword evidence="4 6" id="KW-1133">Transmembrane helix</keyword>
<name>A0AAV8YYG7_9CUCU</name>
<comment type="caution">
    <text evidence="7">The sequence shown here is derived from an EMBL/GenBank/DDBJ whole genome shotgun (WGS) entry which is preliminary data.</text>
</comment>
<dbReference type="EMBL" id="JAPWTK010000035">
    <property type="protein sequence ID" value="KAJ8955815.1"/>
    <property type="molecule type" value="Genomic_DNA"/>
</dbReference>
<comment type="similarity">
    <text evidence="2">Belongs to the TMEM14 family.</text>
</comment>
<dbReference type="Pfam" id="PF03647">
    <property type="entry name" value="Tmemb_14"/>
    <property type="match status" value="1"/>
</dbReference>
<dbReference type="InterPro" id="IPR005349">
    <property type="entry name" value="TMEM14"/>
</dbReference>
<keyword evidence="3 6" id="KW-0812">Transmembrane</keyword>
<dbReference type="InterPro" id="IPR044890">
    <property type="entry name" value="TMEM14_sf"/>
</dbReference>
<keyword evidence="8" id="KW-1185">Reference proteome</keyword>
<protein>
    <recommendedName>
        <fullName evidence="9">Transmembrane protein 14C</fullName>
    </recommendedName>
</protein>
<evidence type="ECO:0008006" key="9">
    <source>
        <dbReference type="Google" id="ProtNLM"/>
    </source>
</evidence>
<evidence type="ECO:0000313" key="7">
    <source>
        <dbReference type="EMBL" id="KAJ8955815.1"/>
    </source>
</evidence>
<keyword evidence="5 6" id="KW-0472">Membrane</keyword>
<dbReference type="Proteomes" id="UP001162162">
    <property type="component" value="Unassembled WGS sequence"/>
</dbReference>
<evidence type="ECO:0000256" key="6">
    <source>
        <dbReference type="SAM" id="Phobius"/>
    </source>
</evidence>
<dbReference type="GO" id="GO:0031966">
    <property type="term" value="C:mitochondrial membrane"/>
    <property type="evidence" value="ECO:0007669"/>
    <property type="project" value="TreeGrafter"/>
</dbReference>
<evidence type="ECO:0000256" key="1">
    <source>
        <dbReference type="ARBA" id="ARBA00004370"/>
    </source>
</evidence>